<dbReference type="KEGG" id="psuu:Psuf_010580"/>
<gene>
    <name evidence="3" type="ORF">Psuf_010580</name>
</gene>
<dbReference type="PRINTS" id="PR00081">
    <property type="entry name" value="GDHRDH"/>
</dbReference>
<keyword evidence="4" id="KW-1185">Reference proteome</keyword>
<dbReference type="AlphaFoldDB" id="A0A6F8YCA0"/>
<dbReference type="GO" id="GO:0016491">
    <property type="term" value="F:oxidoreductase activity"/>
    <property type="evidence" value="ECO:0007669"/>
    <property type="project" value="UniProtKB-KW"/>
</dbReference>
<organism evidence="3 4">
    <name type="scientific">Phytohabitans suffuscus</name>
    <dbReference type="NCBI Taxonomy" id="624315"/>
    <lineage>
        <taxon>Bacteria</taxon>
        <taxon>Bacillati</taxon>
        <taxon>Actinomycetota</taxon>
        <taxon>Actinomycetes</taxon>
        <taxon>Micromonosporales</taxon>
        <taxon>Micromonosporaceae</taxon>
    </lineage>
</organism>
<dbReference type="PANTHER" id="PTHR43180:SF66">
    <property type="entry name" value="SHORT-CHAIN DEHYDROGENASE_REDUCTASE FAMILY PROTEIN"/>
    <property type="match status" value="1"/>
</dbReference>
<dbReference type="InterPro" id="IPR020904">
    <property type="entry name" value="Sc_DH/Rdtase_CS"/>
</dbReference>
<keyword evidence="2" id="KW-0560">Oxidoreductase</keyword>
<reference evidence="3 4" key="2">
    <citation type="submission" date="2020-03" db="EMBL/GenBank/DDBJ databases">
        <authorList>
            <person name="Ichikawa N."/>
            <person name="Kimura A."/>
            <person name="Kitahashi Y."/>
            <person name="Uohara A."/>
        </authorList>
    </citation>
    <scope>NUCLEOTIDE SEQUENCE [LARGE SCALE GENOMIC DNA]</scope>
    <source>
        <strain evidence="3 4">NBRC 105367</strain>
    </source>
</reference>
<dbReference type="SUPFAM" id="SSF51735">
    <property type="entry name" value="NAD(P)-binding Rossmann-fold domains"/>
    <property type="match status" value="1"/>
</dbReference>
<dbReference type="InterPro" id="IPR036291">
    <property type="entry name" value="NAD(P)-bd_dom_sf"/>
</dbReference>
<evidence type="ECO:0000313" key="3">
    <source>
        <dbReference type="EMBL" id="BCB83745.1"/>
    </source>
</evidence>
<evidence type="ECO:0000256" key="2">
    <source>
        <dbReference type="ARBA" id="ARBA00023002"/>
    </source>
</evidence>
<dbReference type="Gene3D" id="3.40.50.720">
    <property type="entry name" value="NAD(P)-binding Rossmann-like Domain"/>
    <property type="match status" value="1"/>
</dbReference>
<evidence type="ECO:0000313" key="4">
    <source>
        <dbReference type="Proteomes" id="UP000503011"/>
    </source>
</evidence>
<dbReference type="InterPro" id="IPR002347">
    <property type="entry name" value="SDR_fam"/>
</dbReference>
<dbReference type="EMBL" id="AP022871">
    <property type="protein sequence ID" value="BCB83745.1"/>
    <property type="molecule type" value="Genomic_DNA"/>
</dbReference>
<protein>
    <submittedName>
        <fullName evidence="3">Short-chain dehydrogenase</fullName>
    </submittedName>
</protein>
<dbReference type="PANTHER" id="PTHR43180">
    <property type="entry name" value="3-OXOACYL-(ACYL-CARRIER-PROTEIN) REDUCTASE (AFU_ORTHOLOGUE AFUA_6G11210)"/>
    <property type="match status" value="1"/>
</dbReference>
<accession>A0A6F8YCA0</accession>
<proteinExistence type="inferred from homology"/>
<reference evidence="3 4" key="1">
    <citation type="submission" date="2020-03" db="EMBL/GenBank/DDBJ databases">
        <title>Whole genome shotgun sequence of Phytohabitans suffuscus NBRC 105367.</title>
        <authorList>
            <person name="Komaki H."/>
            <person name="Tamura T."/>
        </authorList>
    </citation>
    <scope>NUCLEOTIDE SEQUENCE [LARGE SCALE GENOMIC DNA]</scope>
    <source>
        <strain evidence="3 4">NBRC 105367</strain>
    </source>
</reference>
<comment type="similarity">
    <text evidence="1">Belongs to the short-chain dehydrogenases/reductases (SDR) family.</text>
</comment>
<dbReference type="CDD" id="cd05233">
    <property type="entry name" value="SDR_c"/>
    <property type="match status" value="1"/>
</dbReference>
<name>A0A6F8YCA0_9ACTN</name>
<dbReference type="PROSITE" id="PS00061">
    <property type="entry name" value="ADH_SHORT"/>
    <property type="match status" value="1"/>
</dbReference>
<dbReference type="Proteomes" id="UP000503011">
    <property type="component" value="Chromosome"/>
</dbReference>
<sequence>MSADLDGKAVVITGAGQGLGRAYALACAKAGAWVVVNDVNAGAADDTVRAINAEGGTATTVGGSVADWADAEHAVDICRSAYGRVDGFVANAAIMHMAAPWEETEQRLRAIVEVNVIGVMFGVRHAMRAMVEAGHGGSIVTVVSGAQHGIRGMSAYGATKGAVNAMTLNWAIEGAEHGIRVNAVSPWAMTTMTAEHLDRSHADPASFPAPEAIAPVVVALLSDATAGVNGRLLRFDGTLLSTYENVRNPVAERPAWTAADVSTALQR</sequence>
<evidence type="ECO:0000256" key="1">
    <source>
        <dbReference type="ARBA" id="ARBA00006484"/>
    </source>
</evidence>
<dbReference type="RefSeq" id="WP_173154390.1">
    <property type="nucleotide sequence ID" value="NZ_AP022871.1"/>
</dbReference>
<dbReference type="Pfam" id="PF00106">
    <property type="entry name" value="adh_short"/>
    <property type="match status" value="1"/>
</dbReference>